<dbReference type="Pfam" id="PF17048">
    <property type="entry name" value="Ceramidse_alk_C"/>
    <property type="match status" value="1"/>
</dbReference>
<dbReference type="Proteomes" id="UP001227230">
    <property type="component" value="Chromosome 9"/>
</dbReference>
<reference evidence="2 3" key="1">
    <citation type="journal article" date="2023" name="Hortic Res">
        <title>The complete reference genome for grapevine (Vitis vinifera L.) genetics and breeding.</title>
        <authorList>
            <person name="Shi X."/>
            <person name="Cao S."/>
            <person name="Wang X."/>
            <person name="Huang S."/>
            <person name="Wang Y."/>
            <person name="Liu Z."/>
            <person name="Liu W."/>
            <person name="Leng X."/>
            <person name="Peng Y."/>
            <person name="Wang N."/>
            <person name="Wang Y."/>
            <person name="Ma Z."/>
            <person name="Xu X."/>
            <person name="Zhang F."/>
            <person name="Xue H."/>
            <person name="Zhong H."/>
            <person name="Wang Y."/>
            <person name="Zhang K."/>
            <person name="Velt A."/>
            <person name="Avia K."/>
            <person name="Holtgrawe D."/>
            <person name="Grimplet J."/>
            <person name="Matus J.T."/>
            <person name="Ware D."/>
            <person name="Wu X."/>
            <person name="Wang H."/>
            <person name="Liu C."/>
            <person name="Fang Y."/>
            <person name="Rustenholz C."/>
            <person name="Cheng Z."/>
            <person name="Xiao H."/>
            <person name="Zhou Y."/>
        </authorList>
    </citation>
    <scope>NUCLEOTIDE SEQUENCE [LARGE SCALE GENOMIC DNA]</scope>
    <source>
        <strain evidence="3">cv. Pinot noir / PN40024</strain>
        <tissue evidence="2">Leaf</tissue>
    </source>
</reference>
<name>A0ABY9CK89_VITVI</name>
<sequence>MVANNSLLPPVVLDGTPPGAKFGDLQFDVPTNSTLKRDGMVNATFWSACFKNDLMTEGTFALVGIFHGKDSWFLAYDDVFLPRRVGNPPGMSKKSGCSTALLPARVVQALNLKLDDVGSQTQLHPRFNGSFAPDVDAAMDLMSLRFISNQSLLAVVQSDDLEPLKQIIHKLTEEEPSDQASISALMAENELKTTVLKTPHGDLSSCIGIVKENRRGQQRQKWLKQMGIEKAKKSEKEYSSLRYFRIPVAPTPKVHPVEASNVGKGLGAAALSLPAASTTEHPWSYQIAAQELEALLTKDSGDAEIQGFITQIPEIILKCVCRDEAALTVAQQVFKSLYEN</sequence>
<accession>A0ABY9CK89</accession>
<dbReference type="Gene3D" id="2.60.40.2300">
    <property type="entry name" value="Neutral/alkaline non-lysosomal ceramidase, C-terminal domain"/>
    <property type="match status" value="1"/>
</dbReference>
<organism evidence="2 3">
    <name type="scientific">Vitis vinifera</name>
    <name type="common">Grape</name>
    <dbReference type="NCBI Taxonomy" id="29760"/>
    <lineage>
        <taxon>Eukaryota</taxon>
        <taxon>Viridiplantae</taxon>
        <taxon>Streptophyta</taxon>
        <taxon>Embryophyta</taxon>
        <taxon>Tracheophyta</taxon>
        <taxon>Spermatophyta</taxon>
        <taxon>Magnoliopsida</taxon>
        <taxon>eudicotyledons</taxon>
        <taxon>Gunneridae</taxon>
        <taxon>Pentapetalae</taxon>
        <taxon>rosids</taxon>
        <taxon>Vitales</taxon>
        <taxon>Vitaceae</taxon>
        <taxon>Viteae</taxon>
        <taxon>Vitis</taxon>
    </lineage>
</organism>
<dbReference type="PANTHER" id="PTHR33356">
    <property type="entry name" value="TIP41-LIKE PROTEIN"/>
    <property type="match status" value="1"/>
</dbReference>
<evidence type="ECO:0000313" key="3">
    <source>
        <dbReference type="Proteomes" id="UP001227230"/>
    </source>
</evidence>
<protein>
    <recommendedName>
        <fullName evidence="1">Neutral/alkaline non-lysosomal ceramidase C-terminal domain-containing protein</fullName>
    </recommendedName>
</protein>
<feature type="domain" description="Neutral/alkaline non-lysosomal ceramidase C-terminal" evidence="1">
    <location>
        <begin position="6"/>
        <end position="78"/>
    </location>
</feature>
<proteinExistence type="predicted"/>
<keyword evidence="3" id="KW-1185">Reference proteome</keyword>
<evidence type="ECO:0000313" key="2">
    <source>
        <dbReference type="EMBL" id="WJZ95566.1"/>
    </source>
</evidence>
<evidence type="ECO:0000259" key="1">
    <source>
        <dbReference type="Pfam" id="PF17048"/>
    </source>
</evidence>
<dbReference type="PANTHER" id="PTHR33356:SF5">
    <property type="entry name" value="TIP41-LIKE PROTEIN"/>
    <property type="match status" value="1"/>
</dbReference>
<dbReference type="InterPro" id="IPR031331">
    <property type="entry name" value="NEUT/ALK_ceramidase_C"/>
</dbReference>
<dbReference type="EMBL" id="CP126656">
    <property type="protein sequence ID" value="WJZ95566.1"/>
    <property type="molecule type" value="Genomic_DNA"/>
</dbReference>
<dbReference type="InterPro" id="IPR038445">
    <property type="entry name" value="NCDase_C_sf"/>
</dbReference>
<gene>
    <name evidence="2" type="ORF">VitviT2T_014329</name>
</gene>